<comment type="subcellular location">
    <subcellularLocation>
        <location evidence="3">Nucleus</location>
    </subcellularLocation>
</comment>
<dbReference type="PROSITE" id="PS51504">
    <property type="entry name" value="H15"/>
    <property type="match status" value="1"/>
</dbReference>
<dbReference type="Pfam" id="PF00538">
    <property type="entry name" value="Linker_histone"/>
    <property type="match status" value="1"/>
</dbReference>
<dbReference type="SUPFAM" id="SSF46785">
    <property type="entry name" value="Winged helix' DNA-binding domain"/>
    <property type="match status" value="1"/>
</dbReference>
<sequence>MPPKKSSTATPKKSAAAAPAHGSYIDMVKDAIVSLKERNGSSRQAIQKYIRANNKTDNVSDAMFKSLVNRAISAGEEKGTFSRPKGPSGTVKIAKKEPKPAAAKAEAKSPKPEKKAAAPKKSTATKKTAAPVHTLCIIDKLHKLTVSSQKAKAAPKKTATKKTAAPKAKATTAKTTKANASKPRKTETPAPAVEKEVSRVLGKTKSGRVTKTQAPAAAAPKKAPAKKTATKKAPAKKGTPKKATPKKAAA</sequence>
<comment type="similarity">
    <text evidence="3">Belongs to the histone H1/H5 family.</text>
</comment>
<dbReference type="OrthoDB" id="1110759at2759"/>
<accession>A0A6A5TX90</accession>
<dbReference type="GO" id="GO:0005634">
    <property type="term" value="C:nucleus"/>
    <property type="evidence" value="ECO:0007669"/>
    <property type="project" value="UniProtKB-SubCell"/>
</dbReference>
<dbReference type="EMBL" id="ML976991">
    <property type="protein sequence ID" value="KAF1956680.1"/>
    <property type="molecule type" value="Genomic_DNA"/>
</dbReference>
<keyword evidence="7" id="KW-1185">Reference proteome</keyword>
<evidence type="ECO:0000256" key="1">
    <source>
        <dbReference type="ARBA" id="ARBA00020833"/>
    </source>
</evidence>
<feature type="compositionally biased region" description="Low complexity" evidence="4">
    <location>
        <begin position="210"/>
        <end position="222"/>
    </location>
</feature>
<dbReference type="InterPro" id="IPR036388">
    <property type="entry name" value="WH-like_DNA-bd_sf"/>
</dbReference>
<keyword evidence="2 3" id="KW-0238">DNA-binding</keyword>
<dbReference type="GO" id="GO:0030527">
    <property type="term" value="F:structural constituent of chromatin"/>
    <property type="evidence" value="ECO:0007669"/>
    <property type="project" value="InterPro"/>
</dbReference>
<evidence type="ECO:0000313" key="7">
    <source>
        <dbReference type="Proteomes" id="UP000800035"/>
    </source>
</evidence>
<feature type="compositionally biased region" description="Basic and acidic residues" evidence="4">
    <location>
        <begin position="94"/>
        <end position="116"/>
    </location>
</feature>
<dbReference type="AlphaFoldDB" id="A0A6A5TX90"/>
<dbReference type="SMART" id="SM00526">
    <property type="entry name" value="H15"/>
    <property type="match status" value="1"/>
</dbReference>
<dbReference type="InterPro" id="IPR005818">
    <property type="entry name" value="Histone_H1/H5_H15"/>
</dbReference>
<evidence type="ECO:0000256" key="4">
    <source>
        <dbReference type="SAM" id="MobiDB-lite"/>
    </source>
</evidence>
<reference evidence="6" key="1">
    <citation type="journal article" date="2020" name="Stud. Mycol.">
        <title>101 Dothideomycetes genomes: a test case for predicting lifestyles and emergence of pathogens.</title>
        <authorList>
            <person name="Haridas S."/>
            <person name="Albert R."/>
            <person name="Binder M."/>
            <person name="Bloem J."/>
            <person name="Labutti K."/>
            <person name="Salamov A."/>
            <person name="Andreopoulos B."/>
            <person name="Baker S."/>
            <person name="Barry K."/>
            <person name="Bills G."/>
            <person name="Bluhm B."/>
            <person name="Cannon C."/>
            <person name="Castanera R."/>
            <person name="Culley D."/>
            <person name="Daum C."/>
            <person name="Ezra D."/>
            <person name="Gonzalez J."/>
            <person name="Henrissat B."/>
            <person name="Kuo A."/>
            <person name="Liang C."/>
            <person name="Lipzen A."/>
            <person name="Lutzoni F."/>
            <person name="Magnuson J."/>
            <person name="Mondo S."/>
            <person name="Nolan M."/>
            <person name="Ohm R."/>
            <person name="Pangilinan J."/>
            <person name="Park H.-J."/>
            <person name="Ramirez L."/>
            <person name="Alfaro M."/>
            <person name="Sun H."/>
            <person name="Tritt A."/>
            <person name="Yoshinaga Y."/>
            <person name="Zwiers L.-H."/>
            <person name="Turgeon B."/>
            <person name="Goodwin S."/>
            <person name="Spatafora J."/>
            <person name="Crous P."/>
            <person name="Grigoriev I."/>
        </authorList>
    </citation>
    <scope>NUCLEOTIDE SEQUENCE</scope>
    <source>
        <strain evidence="6">CBS 675.92</strain>
    </source>
</reference>
<evidence type="ECO:0000256" key="3">
    <source>
        <dbReference type="RuleBase" id="RU003894"/>
    </source>
</evidence>
<feature type="compositionally biased region" description="Basic residues" evidence="4">
    <location>
        <begin position="223"/>
        <end position="250"/>
    </location>
</feature>
<proteinExistence type="inferred from homology"/>
<feature type="region of interest" description="Disordered" evidence="4">
    <location>
        <begin position="1"/>
        <end position="21"/>
    </location>
</feature>
<feature type="compositionally biased region" description="Low complexity" evidence="4">
    <location>
        <begin position="1"/>
        <end position="20"/>
    </location>
</feature>
<dbReference type="GO" id="GO:0000786">
    <property type="term" value="C:nucleosome"/>
    <property type="evidence" value="ECO:0007669"/>
    <property type="project" value="InterPro"/>
</dbReference>
<feature type="compositionally biased region" description="Low complexity" evidence="4">
    <location>
        <begin position="161"/>
        <end position="178"/>
    </location>
</feature>
<evidence type="ECO:0000313" key="6">
    <source>
        <dbReference type="EMBL" id="KAF1956680.1"/>
    </source>
</evidence>
<keyword evidence="3" id="KW-0158">Chromosome</keyword>
<protein>
    <recommendedName>
        <fullName evidence="1">Histone H1</fullName>
    </recommendedName>
</protein>
<keyword evidence="3" id="KW-0539">Nucleus</keyword>
<dbReference type="CDD" id="cd00073">
    <property type="entry name" value="H15"/>
    <property type="match status" value="1"/>
</dbReference>
<dbReference type="PRINTS" id="PR00624">
    <property type="entry name" value="HISTONEH5"/>
</dbReference>
<dbReference type="InterPro" id="IPR036390">
    <property type="entry name" value="WH_DNA-bd_sf"/>
</dbReference>
<dbReference type="Proteomes" id="UP000800035">
    <property type="component" value="Unassembled WGS sequence"/>
</dbReference>
<feature type="region of interest" description="Disordered" evidence="4">
    <location>
        <begin position="74"/>
        <end position="250"/>
    </location>
</feature>
<name>A0A6A5TX90_9PLEO</name>
<gene>
    <name evidence="6" type="ORF">CC80DRAFT_516221</name>
</gene>
<dbReference type="Gene3D" id="1.10.10.10">
    <property type="entry name" value="Winged helix-like DNA-binding domain superfamily/Winged helix DNA-binding domain"/>
    <property type="match status" value="1"/>
</dbReference>
<feature type="compositionally biased region" description="Low complexity" evidence="4">
    <location>
        <begin position="119"/>
        <end position="131"/>
    </location>
</feature>
<evidence type="ECO:0000256" key="2">
    <source>
        <dbReference type="ARBA" id="ARBA00023125"/>
    </source>
</evidence>
<evidence type="ECO:0000259" key="5">
    <source>
        <dbReference type="PROSITE" id="PS51504"/>
    </source>
</evidence>
<dbReference type="GO" id="GO:0003677">
    <property type="term" value="F:DNA binding"/>
    <property type="evidence" value="ECO:0007669"/>
    <property type="project" value="UniProtKB-KW"/>
</dbReference>
<organism evidence="6 7">
    <name type="scientific">Byssothecium circinans</name>
    <dbReference type="NCBI Taxonomy" id="147558"/>
    <lineage>
        <taxon>Eukaryota</taxon>
        <taxon>Fungi</taxon>
        <taxon>Dikarya</taxon>
        <taxon>Ascomycota</taxon>
        <taxon>Pezizomycotina</taxon>
        <taxon>Dothideomycetes</taxon>
        <taxon>Pleosporomycetidae</taxon>
        <taxon>Pleosporales</taxon>
        <taxon>Massarineae</taxon>
        <taxon>Massarinaceae</taxon>
        <taxon>Byssothecium</taxon>
    </lineage>
</organism>
<feature type="domain" description="H15" evidence="5">
    <location>
        <begin position="20"/>
        <end position="95"/>
    </location>
</feature>
<dbReference type="InterPro" id="IPR005819">
    <property type="entry name" value="H1/H5"/>
</dbReference>
<dbReference type="GO" id="GO:0006334">
    <property type="term" value="P:nucleosome assembly"/>
    <property type="evidence" value="ECO:0007669"/>
    <property type="project" value="InterPro"/>
</dbReference>